<dbReference type="GO" id="GO:0003677">
    <property type="term" value="F:DNA binding"/>
    <property type="evidence" value="ECO:0007669"/>
    <property type="project" value="UniProtKB-KW"/>
</dbReference>
<dbReference type="InterPro" id="IPR010982">
    <property type="entry name" value="Lambda_DNA-bd_dom_sf"/>
</dbReference>
<dbReference type="CDD" id="cd00093">
    <property type="entry name" value="HTH_XRE"/>
    <property type="match status" value="1"/>
</dbReference>
<dbReference type="PROSITE" id="PS50943">
    <property type="entry name" value="HTH_CROC1"/>
    <property type="match status" value="1"/>
</dbReference>
<evidence type="ECO:0000256" key="1">
    <source>
        <dbReference type="ARBA" id="ARBA00023125"/>
    </source>
</evidence>
<dbReference type="EMBL" id="VSSQ01013337">
    <property type="protein sequence ID" value="MPM51270.1"/>
    <property type="molecule type" value="Genomic_DNA"/>
</dbReference>
<dbReference type="Pfam" id="PF01381">
    <property type="entry name" value="HTH_3"/>
    <property type="match status" value="1"/>
</dbReference>
<name>A0A645ADM9_9ZZZZ</name>
<proteinExistence type="predicted"/>
<accession>A0A645ADM9</accession>
<dbReference type="InterPro" id="IPR001387">
    <property type="entry name" value="Cro/C1-type_HTH"/>
</dbReference>
<reference evidence="3" key="1">
    <citation type="submission" date="2019-08" db="EMBL/GenBank/DDBJ databases">
        <authorList>
            <person name="Kucharzyk K."/>
            <person name="Murdoch R.W."/>
            <person name="Higgins S."/>
            <person name="Loffler F."/>
        </authorList>
    </citation>
    <scope>NUCLEOTIDE SEQUENCE</scope>
</reference>
<evidence type="ECO:0000313" key="3">
    <source>
        <dbReference type="EMBL" id="MPM51270.1"/>
    </source>
</evidence>
<gene>
    <name evidence="3" type="ORF">SDC9_98018</name>
</gene>
<evidence type="ECO:0000259" key="2">
    <source>
        <dbReference type="PROSITE" id="PS50943"/>
    </source>
</evidence>
<dbReference type="SUPFAM" id="SSF47413">
    <property type="entry name" value="lambda repressor-like DNA-binding domains"/>
    <property type="match status" value="1"/>
</dbReference>
<dbReference type="SMART" id="SM00530">
    <property type="entry name" value="HTH_XRE"/>
    <property type="match status" value="1"/>
</dbReference>
<dbReference type="Gene3D" id="1.10.260.40">
    <property type="entry name" value="lambda repressor-like DNA-binding domains"/>
    <property type="match status" value="1"/>
</dbReference>
<sequence length="136" mass="15686">MFAERLKELRKEKGITQVDLADAMGLSKGTVAMWEVGKREASFETLGKLADYFETPIDYLLGRSDDRSSEAYQEDFSERILGHERKYEELFNDIKALDDYGYIVIERIVEAEKQRCFEMDSLRDPVSGGPMKLKES</sequence>
<dbReference type="PANTHER" id="PTHR46558:SF11">
    <property type="entry name" value="HTH-TYPE TRANSCRIPTIONAL REGULATOR XRE"/>
    <property type="match status" value="1"/>
</dbReference>
<dbReference type="AlphaFoldDB" id="A0A645ADM9"/>
<keyword evidence="1" id="KW-0238">DNA-binding</keyword>
<dbReference type="PANTHER" id="PTHR46558">
    <property type="entry name" value="TRACRIPTIONAL REGULATORY PROTEIN-RELATED-RELATED"/>
    <property type="match status" value="1"/>
</dbReference>
<organism evidence="3">
    <name type="scientific">bioreactor metagenome</name>
    <dbReference type="NCBI Taxonomy" id="1076179"/>
    <lineage>
        <taxon>unclassified sequences</taxon>
        <taxon>metagenomes</taxon>
        <taxon>ecological metagenomes</taxon>
    </lineage>
</organism>
<comment type="caution">
    <text evidence="3">The sequence shown here is derived from an EMBL/GenBank/DDBJ whole genome shotgun (WGS) entry which is preliminary data.</text>
</comment>
<feature type="domain" description="HTH cro/C1-type" evidence="2">
    <location>
        <begin position="6"/>
        <end position="60"/>
    </location>
</feature>
<protein>
    <recommendedName>
        <fullName evidence="2">HTH cro/C1-type domain-containing protein</fullName>
    </recommendedName>
</protein>